<evidence type="ECO:0000313" key="8">
    <source>
        <dbReference type="EMBL" id="THU40334.1"/>
    </source>
</evidence>
<dbReference type="SUPFAM" id="SSF102114">
    <property type="entry name" value="Radical SAM enzymes"/>
    <property type="match status" value="1"/>
</dbReference>
<dbReference type="SFLD" id="SFLDS00029">
    <property type="entry name" value="Radical_SAM"/>
    <property type="match status" value="1"/>
</dbReference>
<dbReference type="GO" id="GO:0046872">
    <property type="term" value="F:metal ion binding"/>
    <property type="evidence" value="ECO:0007669"/>
    <property type="project" value="UniProtKB-KW"/>
</dbReference>
<dbReference type="PROSITE" id="PS51918">
    <property type="entry name" value="RADICAL_SAM"/>
    <property type="match status" value="1"/>
</dbReference>
<keyword evidence="2" id="KW-0949">S-adenosyl-L-methionine</keyword>
<dbReference type="EMBL" id="STFF01000002">
    <property type="protein sequence ID" value="THU40334.1"/>
    <property type="molecule type" value="Genomic_DNA"/>
</dbReference>
<accession>A0A4S8I1F7</accession>
<dbReference type="RefSeq" id="WP_136577087.1">
    <property type="nucleotide sequence ID" value="NZ_STFF01000002.1"/>
</dbReference>
<dbReference type="UniPathway" id="UPA00782"/>
<name>A0A4S8I1F7_9BACT</name>
<evidence type="ECO:0000256" key="1">
    <source>
        <dbReference type="ARBA" id="ARBA00001966"/>
    </source>
</evidence>
<dbReference type="CDD" id="cd01335">
    <property type="entry name" value="Radical_SAM"/>
    <property type="match status" value="1"/>
</dbReference>
<dbReference type="InterPro" id="IPR058240">
    <property type="entry name" value="rSAM_sf"/>
</dbReference>
<evidence type="ECO:0000313" key="9">
    <source>
        <dbReference type="Proteomes" id="UP000306918"/>
    </source>
</evidence>
<evidence type="ECO:0000259" key="7">
    <source>
        <dbReference type="PROSITE" id="PS51918"/>
    </source>
</evidence>
<proteinExistence type="inferred from homology"/>
<comment type="caution">
    <text evidence="8">The sequence shown here is derived from an EMBL/GenBank/DDBJ whole genome shotgun (WGS) entry which is preliminary data.</text>
</comment>
<dbReference type="SFLD" id="SFLDG01067">
    <property type="entry name" value="SPASM/twitch_domain_containing"/>
    <property type="match status" value="1"/>
</dbReference>
<evidence type="ECO:0000256" key="5">
    <source>
        <dbReference type="ARBA" id="ARBA00023014"/>
    </source>
</evidence>
<evidence type="ECO:0000256" key="3">
    <source>
        <dbReference type="ARBA" id="ARBA00022723"/>
    </source>
</evidence>
<dbReference type="Proteomes" id="UP000306918">
    <property type="component" value="Unassembled WGS sequence"/>
</dbReference>
<dbReference type="Gene3D" id="3.20.20.70">
    <property type="entry name" value="Aldolase class I"/>
    <property type="match status" value="1"/>
</dbReference>
<keyword evidence="3" id="KW-0479">Metal-binding</keyword>
<protein>
    <submittedName>
        <fullName evidence="8">Radical SAM protein</fullName>
    </submittedName>
</protein>
<comment type="cofactor">
    <cofactor evidence="1">
        <name>[4Fe-4S] cluster</name>
        <dbReference type="ChEBI" id="CHEBI:49883"/>
    </cofactor>
</comment>
<dbReference type="NCBIfam" id="TIGR04085">
    <property type="entry name" value="rSAM_more_4Fe4S"/>
    <property type="match status" value="1"/>
</dbReference>
<evidence type="ECO:0000256" key="6">
    <source>
        <dbReference type="ARBA" id="ARBA00023601"/>
    </source>
</evidence>
<dbReference type="InterPro" id="IPR013785">
    <property type="entry name" value="Aldolase_TIM"/>
</dbReference>
<organism evidence="8 9">
    <name type="scientific">Niastella caeni</name>
    <dbReference type="NCBI Taxonomy" id="2569763"/>
    <lineage>
        <taxon>Bacteria</taxon>
        <taxon>Pseudomonadati</taxon>
        <taxon>Bacteroidota</taxon>
        <taxon>Chitinophagia</taxon>
        <taxon>Chitinophagales</taxon>
        <taxon>Chitinophagaceae</taxon>
        <taxon>Niastella</taxon>
    </lineage>
</organism>
<dbReference type="PANTHER" id="PTHR43273:SF3">
    <property type="entry name" value="ANAEROBIC SULFATASE-MATURATING ENZYME HOMOLOG ASLB-RELATED"/>
    <property type="match status" value="1"/>
</dbReference>
<dbReference type="PANTHER" id="PTHR43273">
    <property type="entry name" value="ANAEROBIC SULFATASE-MATURATING ENZYME HOMOLOG ASLB-RELATED"/>
    <property type="match status" value="1"/>
</dbReference>
<keyword evidence="5" id="KW-0411">Iron-sulfur</keyword>
<sequence length="435" mass="50140">MKFSQFNAIIPHSGKFALYNSFTQKVIFLEETLKDILQAALNENIDALNEVHPTFYNYLIKQEFIIENNIDEVDKVKKLVKKYDENTDSFLLTINPSMNCNFKCWYCYETHVKNSRLNAEMIKKINLFINKTANKEGIKVFTLSFFGGEPLLYFKKEVIPIIDTYVDACRANGLKPSIYFTTNGYLINDEFIAYFKNKGISCGFQITLDGYKEQHDLVRFVSANKGSYEEIIKNVKLLISNNFPVRLRINYTDKNIIGTHKIADEFNDLPKDIKQRNLLMDYQRVWQDDKIDNTFDVIDDNINKITDAGVNVTSTYSPNNVKNSCYADKRNSAVINYNGDLFKCTARDFTTIKRAGYLSDDGTLVWENNYLERRMSAKFNNKPCLSCKIMPLCNGGCSQHAMEHLASGLDYCVHHGDENKKMQIVKTKVDEIIEA</sequence>
<reference evidence="8 9" key="1">
    <citation type="submission" date="2019-04" db="EMBL/GenBank/DDBJ databases">
        <title>Niastella caeni sp. nov., isolated from activated sludge.</title>
        <authorList>
            <person name="Sheng M."/>
        </authorList>
    </citation>
    <scope>NUCLEOTIDE SEQUENCE [LARGE SCALE GENOMIC DNA]</scope>
    <source>
        <strain evidence="8 9">HX-2-15</strain>
    </source>
</reference>
<gene>
    <name evidence="8" type="ORF">FAM09_10730</name>
</gene>
<comment type="similarity">
    <text evidence="6">Belongs to the radical SAM superfamily. Anaerobic sulfatase-maturating enzyme family.</text>
</comment>
<dbReference type="OrthoDB" id="9808591at2"/>
<dbReference type="AlphaFoldDB" id="A0A4S8I1F7"/>
<dbReference type="GO" id="GO:0051536">
    <property type="term" value="F:iron-sulfur cluster binding"/>
    <property type="evidence" value="ECO:0007669"/>
    <property type="project" value="UniProtKB-KW"/>
</dbReference>
<evidence type="ECO:0000256" key="4">
    <source>
        <dbReference type="ARBA" id="ARBA00023004"/>
    </source>
</evidence>
<dbReference type="InterPro" id="IPR007197">
    <property type="entry name" value="rSAM"/>
</dbReference>
<keyword evidence="4" id="KW-0408">Iron</keyword>
<dbReference type="Pfam" id="PF04055">
    <property type="entry name" value="Radical_SAM"/>
    <property type="match status" value="1"/>
</dbReference>
<dbReference type="GO" id="GO:0016491">
    <property type="term" value="F:oxidoreductase activity"/>
    <property type="evidence" value="ECO:0007669"/>
    <property type="project" value="InterPro"/>
</dbReference>
<keyword evidence="9" id="KW-1185">Reference proteome</keyword>
<evidence type="ECO:0000256" key="2">
    <source>
        <dbReference type="ARBA" id="ARBA00022691"/>
    </source>
</evidence>
<feature type="domain" description="Radical SAM core" evidence="7">
    <location>
        <begin position="86"/>
        <end position="308"/>
    </location>
</feature>
<dbReference type="InterPro" id="IPR023867">
    <property type="entry name" value="Sulphatase_maturase_rSAM"/>
</dbReference>
<dbReference type="InterPro" id="IPR023885">
    <property type="entry name" value="4Fe4S-binding_SPASM_dom"/>
</dbReference>